<evidence type="ECO:0000256" key="1">
    <source>
        <dbReference type="ARBA" id="ARBA00004123"/>
    </source>
</evidence>
<dbReference type="OrthoDB" id="654211at2759"/>
<reference evidence="8 9" key="1">
    <citation type="submission" date="2020-05" db="EMBL/GenBank/DDBJ databases">
        <title>Identification and distribution of gene clusters putatively required for synthesis of sphingolipid metabolism inhibitors in phylogenetically diverse species of the filamentous fungus Fusarium.</title>
        <authorList>
            <person name="Kim H.-S."/>
            <person name="Busman M."/>
            <person name="Brown D.W."/>
            <person name="Divon H."/>
            <person name="Uhlig S."/>
            <person name="Proctor R.H."/>
        </authorList>
    </citation>
    <scope>NUCLEOTIDE SEQUENCE [LARGE SCALE GENOMIC DNA]</scope>
    <source>
        <strain evidence="8 9">NRRL 66243</strain>
    </source>
</reference>
<protein>
    <submittedName>
        <fullName evidence="8">Zinc finger protein</fullName>
    </submittedName>
</protein>
<feature type="region of interest" description="Disordered" evidence="7">
    <location>
        <begin position="1"/>
        <end position="23"/>
    </location>
</feature>
<dbReference type="AlphaFoldDB" id="A0A8H5REE0"/>
<evidence type="ECO:0000256" key="7">
    <source>
        <dbReference type="SAM" id="MobiDB-lite"/>
    </source>
</evidence>
<keyword evidence="4" id="KW-0863">Zinc-finger</keyword>
<name>A0A8H5REE0_9HYPO</name>
<dbReference type="InterPro" id="IPR051059">
    <property type="entry name" value="VerF-like"/>
</dbReference>
<evidence type="ECO:0000256" key="4">
    <source>
        <dbReference type="ARBA" id="ARBA00022771"/>
    </source>
</evidence>
<keyword evidence="9" id="KW-1185">Reference proteome</keyword>
<dbReference type="GO" id="GO:0000978">
    <property type="term" value="F:RNA polymerase II cis-regulatory region sequence-specific DNA binding"/>
    <property type="evidence" value="ECO:0007669"/>
    <property type="project" value="InterPro"/>
</dbReference>
<dbReference type="GO" id="GO:0000981">
    <property type="term" value="F:DNA-binding transcription factor activity, RNA polymerase II-specific"/>
    <property type="evidence" value="ECO:0007669"/>
    <property type="project" value="InterPro"/>
</dbReference>
<dbReference type="Proteomes" id="UP000530670">
    <property type="component" value="Unassembled WGS sequence"/>
</dbReference>
<keyword evidence="3" id="KW-0677">Repeat</keyword>
<gene>
    <name evidence="8" type="ORF">FTJAE_7340</name>
</gene>
<accession>A0A8H5REE0</accession>
<dbReference type="GO" id="GO:0008270">
    <property type="term" value="F:zinc ion binding"/>
    <property type="evidence" value="ECO:0007669"/>
    <property type="project" value="UniProtKB-KW"/>
</dbReference>
<sequence length="622" mass="69044">MLRKSTAIDDSTTEETPSPVPPILFHNSTNIQDESMLDPSHLPSTNMFPEAQENVFNEISLDFFDPFLGNMFDQFAFPALDDQTESPEPFQLQASQNDQYSTTHVSAHITGTAFEKQMTCLGLSKHSQQCIPQIMSPPSTQSEPKILFTSDMRDNCLADLQSRLSPEQFGRFQLPDTASLQKCIDSYIKAFHIHFPFLHLATLDLGAAPSPLTLAICTIGALHRLERRLAASLYLTAERALTNSDTDSRLTCPSLLQDWARPRNSPPVANPPLALSQARVILVFYAAFSGNPSVARQALIGCGLSCSTLVLGNLLSMTYGISPGFTALEERNIEMPVEDALWDAPTASSWEALAQGRLCSSPLGLQEATASFFMNTSQRQKADSRWIWSPFAASVVMHSVAISVWYLNQGQQACYGATGNPQEGNRPGAARIEAALSRCRDFLTAAHAENEGNWSDTDNPLLFNAFAVLRVAYGRAFFGVQTLDRSILFHERSQDMLPIIEQYFNQVQERDHFITMAVTRALEGFAIPIRTGMLLMQKTAAFKWSVEHALAAWDAGLLVTKWVHTIEQLQKTGEAVTSEEGQVLNNIRRLLKEIDMDRSQDFLLSAELARIWASLFDDTCCE</sequence>
<keyword evidence="5" id="KW-0862">Zinc</keyword>
<organism evidence="8 9">
    <name type="scientific">Fusarium tjaetaba</name>
    <dbReference type="NCBI Taxonomy" id="1567544"/>
    <lineage>
        <taxon>Eukaryota</taxon>
        <taxon>Fungi</taxon>
        <taxon>Dikarya</taxon>
        <taxon>Ascomycota</taxon>
        <taxon>Pezizomycotina</taxon>
        <taxon>Sordariomycetes</taxon>
        <taxon>Hypocreomycetidae</taxon>
        <taxon>Hypocreales</taxon>
        <taxon>Nectriaceae</taxon>
        <taxon>Fusarium</taxon>
        <taxon>Fusarium fujikuroi species complex</taxon>
    </lineage>
</organism>
<dbReference type="GeneID" id="59306318"/>
<comment type="subcellular location">
    <subcellularLocation>
        <location evidence="1">Nucleus</location>
    </subcellularLocation>
</comment>
<evidence type="ECO:0000256" key="2">
    <source>
        <dbReference type="ARBA" id="ARBA00022723"/>
    </source>
</evidence>
<proteinExistence type="predicted"/>
<evidence type="ECO:0000256" key="3">
    <source>
        <dbReference type="ARBA" id="ARBA00022737"/>
    </source>
</evidence>
<evidence type="ECO:0000313" key="9">
    <source>
        <dbReference type="Proteomes" id="UP000530670"/>
    </source>
</evidence>
<evidence type="ECO:0000256" key="6">
    <source>
        <dbReference type="ARBA" id="ARBA00023242"/>
    </source>
</evidence>
<dbReference type="EMBL" id="JAAQRI010000146">
    <property type="protein sequence ID" value="KAF5633161.1"/>
    <property type="molecule type" value="Genomic_DNA"/>
</dbReference>
<evidence type="ECO:0000256" key="5">
    <source>
        <dbReference type="ARBA" id="ARBA00022833"/>
    </source>
</evidence>
<evidence type="ECO:0000313" key="8">
    <source>
        <dbReference type="EMBL" id="KAF5633161.1"/>
    </source>
</evidence>
<comment type="caution">
    <text evidence="8">The sequence shown here is derived from an EMBL/GenBank/DDBJ whole genome shotgun (WGS) entry which is preliminary data.</text>
</comment>
<dbReference type="PANTHER" id="PTHR40626">
    <property type="entry name" value="MIP31509P"/>
    <property type="match status" value="1"/>
</dbReference>
<dbReference type="GO" id="GO:0000785">
    <property type="term" value="C:chromatin"/>
    <property type="evidence" value="ECO:0007669"/>
    <property type="project" value="TreeGrafter"/>
</dbReference>
<dbReference type="GO" id="GO:0005634">
    <property type="term" value="C:nucleus"/>
    <property type="evidence" value="ECO:0007669"/>
    <property type="project" value="UniProtKB-SubCell"/>
</dbReference>
<dbReference type="PANTHER" id="PTHR40626:SF13">
    <property type="entry name" value="RESPIRATION FACTOR 2-RELATED"/>
    <property type="match status" value="1"/>
</dbReference>
<keyword evidence="6" id="KW-0539">Nucleus</keyword>
<keyword evidence="2" id="KW-0479">Metal-binding</keyword>
<dbReference type="RefSeq" id="XP_037205642.1">
    <property type="nucleotide sequence ID" value="XM_037354048.1"/>
</dbReference>